<evidence type="ECO:0000259" key="8">
    <source>
        <dbReference type="PROSITE" id="PS50053"/>
    </source>
</evidence>
<feature type="transmembrane region" description="Helical" evidence="7">
    <location>
        <begin position="284"/>
        <end position="304"/>
    </location>
</feature>
<feature type="transmembrane region" description="Helical" evidence="7">
    <location>
        <begin position="261"/>
        <end position="278"/>
    </location>
</feature>
<organism evidence="9 10">
    <name type="scientific">Dreissena polymorpha</name>
    <name type="common">Zebra mussel</name>
    <name type="synonym">Mytilus polymorpha</name>
    <dbReference type="NCBI Taxonomy" id="45954"/>
    <lineage>
        <taxon>Eukaryota</taxon>
        <taxon>Metazoa</taxon>
        <taxon>Spiralia</taxon>
        <taxon>Lophotrochozoa</taxon>
        <taxon>Mollusca</taxon>
        <taxon>Bivalvia</taxon>
        <taxon>Autobranchia</taxon>
        <taxon>Heteroconchia</taxon>
        <taxon>Euheterodonta</taxon>
        <taxon>Imparidentia</taxon>
        <taxon>Neoheterodontei</taxon>
        <taxon>Myida</taxon>
        <taxon>Dreissenoidea</taxon>
        <taxon>Dreissenidae</taxon>
        <taxon>Dreissena</taxon>
    </lineage>
</organism>
<feature type="region of interest" description="Disordered" evidence="6">
    <location>
        <begin position="312"/>
        <end position="357"/>
    </location>
</feature>
<dbReference type="AlphaFoldDB" id="A0A9D4BF85"/>
<dbReference type="GO" id="GO:0016020">
    <property type="term" value="C:membrane"/>
    <property type="evidence" value="ECO:0007669"/>
    <property type="project" value="UniProtKB-SubCell"/>
</dbReference>
<dbReference type="EMBL" id="JAIWYP010000021">
    <property type="protein sequence ID" value="KAH3692542.1"/>
    <property type="molecule type" value="Genomic_DNA"/>
</dbReference>
<keyword evidence="2 7" id="KW-0812">Transmembrane</keyword>
<feature type="compositionally biased region" description="Polar residues" evidence="6">
    <location>
        <begin position="116"/>
        <end position="126"/>
    </location>
</feature>
<dbReference type="FunFam" id="3.10.20.90:FF:000046">
    <property type="entry name" value="Homocysteine-responsive endoplasmic reticulum-resident ubiquitin-like domain member 2 protein"/>
    <property type="match status" value="1"/>
</dbReference>
<reference evidence="9" key="2">
    <citation type="submission" date="2020-11" db="EMBL/GenBank/DDBJ databases">
        <authorList>
            <person name="McCartney M.A."/>
            <person name="Auch B."/>
            <person name="Kono T."/>
            <person name="Mallez S."/>
            <person name="Becker A."/>
            <person name="Gohl D.M."/>
            <person name="Silverstein K.A.T."/>
            <person name="Koren S."/>
            <person name="Bechman K.B."/>
            <person name="Herman A."/>
            <person name="Abrahante J.E."/>
            <person name="Garbe J."/>
        </authorList>
    </citation>
    <scope>NUCLEOTIDE SEQUENCE</scope>
    <source>
        <strain evidence="9">Duluth1</strain>
        <tissue evidence="9">Whole animal</tissue>
    </source>
</reference>
<evidence type="ECO:0000256" key="6">
    <source>
        <dbReference type="SAM" id="MobiDB-lite"/>
    </source>
</evidence>
<evidence type="ECO:0000256" key="4">
    <source>
        <dbReference type="ARBA" id="ARBA00023136"/>
    </source>
</evidence>
<evidence type="ECO:0000256" key="1">
    <source>
        <dbReference type="ARBA" id="ARBA00004370"/>
    </source>
</evidence>
<dbReference type="InterPro" id="IPR039751">
    <property type="entry name" value="HERPUD1/2"/>
</dbReference>
<dbReference type="PANTHER" id="PTHR12943:SF27">
    <property type="entry name" value="HOMOCYSTEINE-INDUCED ENDOPLASMIC RETICULUM PROTEIN, ISOFORM A"/>
    <property type="match status" value="1"/>
</dbReference>
<dbReference type="GO" id="GO:0030968">
    <property type="term" value="P:endoplasmic reticulum unfolded protein response"/>
    <property type="evidence" value="ECO:0007669"/>
    <property type="project" value="TreeGrafter"/>
</dbReference>
<dbReference type="CDD" id="cd01790">
    <property type="entry name" value="Ubl_HERP"/>
    <property type="match status" value="1"/>
</dbReference>
<comment type="caution">
    <text evidence="9">The sequence shown here is derived from an EMBL/GenBank/DDBJ whole genome shotgun (WGS) entry which is preliminary data.</text>
</comment>
<evidence type="ECO:0000256" key="2">
    <source>
        <dbReference type="ARBA" id="ARBA00022692"/>
    </source>
</evidence>
<feature type="region of interest" description="Disordered" evidence="6">
    <location>
        <begin position="93"/>
        <end position="139"/>
    </location>
</feature>
<accession>A0A9D4BF85</accession>
<dbReference type="InterPro" id="IPR000626">
    <property type="entry name" value="Ubiquitin-like_dom"/>
</dbReference>
<evidence type="ECO:0000313" key="10">
    <source>
        <dbReference type="Proteomes" id="UP000828390"/>
    </source>
</evidence>
<evidence type="ECO:0000256" key="3">
    <source>
        <dbReference type="ARBA" id="ARBA00022989"/>
    </source>
</evidence>
<proteinExistence type="predicted"/>
<dbReference type="Proteomes" id="UP000828390">
    <property type="component" value="Unassembled WGS sequence"/>
</dbReference>
<protein>
    <recommendedName>
        <fullName evidence="8">Ubiquitin-like domain-containing protein</fullName>
    </recommendedName>
</protein>
<sequence length="392" mass="44929">MDPSVTLVIKAPNQRFEDHTVDCMLDWTVRKLKQHLKDVYPTQPNEKHQRLIYSGKLLQDHLTLKEVLRQFDDGSTRHTVHLVCSNSPTHMETMASQSTMESLSQSSLSSSSSSTNLPYSAPTDTSGLRHRGQPTAQSAQIPNAYSYYSAYMNQASNPMPTDYSQFAGMMAPDATVFGAVPPTGYSPEQYMWMQQMYAQYMAQYMQYYQQGTYIQQPLLSQPEAQPNVAAEEHNRPNQPENQNVVNDAEEDEVRNRDWLDYLYMFSRLLVLIGIVYFYSNFTRFFMVAGFFVVVYGFQMGWFNFGQRRARRPQQVHIHQQQENLNEPQDNNQQENNQSENNPNQTQEENVQDPSTVIEPQPLVPGKLQVAFTFIASLFTSLFPAPPPAVNVN</sequence>
<comment type="subcellular location">
    <subcellularLocation>
        <location evidence="1">Membrane</location>
    </subcellularLocation>
</comment>
<keyword evidence="10" id="KW-1185">Reference proteome</keyword>
<gene>
    <name evidence="9" type="ORF">DPMN_193091</name>
</gene>
<dbReference type="OrthoDB" id="21589at2759"/>
<evidence type="ECO:0000256" key="7">
    <source>
        <dbReference type="SAM" id="Phobius"/>
    </source>
</evidence>
<feature type="region of interest" description="Disordered" evidence="6">
    <location>
        <begin position="224"/>
        <end position="249"/>
    </location>
</feature>
<dbReference type="SUPFAM" id="SSF54236">
    <property type="entry name" value="Ubiquitin-like"/>
    <property type="match status" value="1"/>
</dbReference>
<dbReference type="InterPro" id="IPR029071">
    <property type="entry name" value="Ubiquitin-like_domsf"/>
</dbReference>
<feature type="domain" description="Ubiquitin-like" evidence="8">
    <location>
        <begin position="5"/>
        <end position="66"/>
    </location>
</feature>
<keyword evidence="3 7" id="KW-1133">Transmembrane helix</keyword>
<dbReference type="PROSITE" id="PS50053">
    <property type="entry name" value="UBIQUITIN_2"/>
    <property type="match status" value="1"/>
</dbReference>
<keyword evidence="4 7" id="KW-0472">Membrane</keyword>
<evidence type="ECO:0000313" key="9">
    <source>
        <dbReference type="EMBL" id="KAH3692542.1"/>
    </source>
</evidence>
<dbReference type="Pfam" id="PF00240">
    <property type="entry name" value="ubiquitin"/>
    <property type="match status" value="1"/>
</dbReference>
<dbReference type="SMART" id="SM00213">
    <property type="entry name" value="UBQ"/>
    <property type="match status" value="1"/>
</dbReference>
<name>A0A9D4BF85_DREPO</name>
<dbReference type="Gene3D" id="3.10.20.90">
    <property type="entry name" value="Phosphatidylinositol 3-kinase Catalytic Subunit, Chain A, domain 1"/>
    <property type="match status" value="1"/>
</dbReference>
<feature type="compositionally biased region" description="Low complexity" evidence="6">
    <location>
        <begin position="320"/>
        <end position="348"/>
    </location>
</feature>
<feature type="compositionally biased region" description="Polar residues" evidence="6">
    <location>
        <begin position="236"/>
        <end position="245"/>
    </location>
</feature>
<dbReference type="PANTHER" id="PTHR12943">
    <property type="entry name" value="HOMOCYSTEINE-RESPONSIVE ENDOPLASMIC RETICULUM-RESIDENT UNIQUITIN-LIKE DOMAIN HERPUD PROTEIN FAMILY MEMBER"/>
    <property type="match status" value="1"/>
</dbReference>
<evidence type="ECO:0000256" key="5">
    <source>
        <dbReference type="ARBA" id="ARBA00023230"/>
    </source>
</evidence>
<feature type="compositionally biased region" description="Low complexity" evidence="6">
    <location>
        <begin position="96"/>
        <end position="115"/>
    </location>
</feature>
<keyword evidence="5" id="KW-0834">Unfolded protein response</keyword>
<reference evidence="9" key="1">
    <citation type="journal article" date="2019" name="bioRxiv">
        <title>The Genome of the Zebra Mussel, Dreissena polymorpha: A Resource for Invasive Species Research.</title>
        <authorList>
            <person name="McCartney M.A."/>
            <person name="Auch B."/>
            <person name="Kono T."/>
            <person name="Mallez S."/>
            <person name="Zhang Y."/>
            <person name="Obille A."/>
            <person name="Becker A."/>
            <person name="Abrahante J.E."/>
            <person name="Garbe J."/>
            <person name="Badalamenti J.P."/>
            <person name="Herman A."/>
            <person name="Mangelson H."/>
            <person name="Liachko I."/>
            <person name="Sullivan S."/>
            <person name="Sone E.D."/>
            <person name="Koren S."/>
            <person name="Silverstein K.A.T."/>
            <person name="Beckman K.B."/>
            <person name="Gohl D.M."/>
        </authorList>
    </citation>
    <scope>NUCLEOTIDE SEQUENCE</scope>
    <source>
        <strain evidence="9">Duluth1</strain>
        <tissue evidence="9">Whole animal</tissue>
    </source>
</reference>